<reference evidence="1" key="1">
    <citation type="submission" date="2017-05" db="UniProtKB">
        <authorList>
            <consortium name="EnsemblMetazoa"/>
        </authorList>
    </citation>
    <scope>IDENTIFICATION</scope>
</reference>
<dbReference type="InterPro" id="IPR000225">
    <property type="entry name" value="Armadillo"/>
</dbReference>
<dbReference type="InterPro" id="IPR016024">
    <property type="entry name" value="ARM-type_fold"/>
</dbReference>
<dbReference type="EnsemblMetazoa" id="Aqu2.1.21404_001">
    <property type="protein sequence ID" value="Aqu2.1.21404_001"/>
    <property type="gene ID" value="Aqu2.1.21404"/>
</dbReference>
<evidence type="ECO:0000313" key="1">
    <source>
        <dbReference type="EnsemblMetazoa" id="Aqu2.1.21404_001"/>
    </source>
</evidence>
<dbReference type="OrthoDB" id="341924at2759"/>
<accession>A0A1X7U1W2</accession>
<dbReference type="InterPro" id="IPR011989">
    <property type="entry name" value="ARM-like"/>
</dbReference>
<dbReference type="SMART" id="SM00185">
    <property type="entry name" value="ARM"/>
    <property type="match status" value="2"/>
</dbReference>
<dbReference type="Gene3D" id="1.25.10.10">
    <property type="entry name" value="Leucine-rich Repeat Variant"/>
    <property type="match status" value="1"/>
</dbReference>
<protein>
    <submittedName>
        <fullName evidence="1">Uncharacterized protein</fullName>
    </submittedName>
</protein>
<name>A0A1X7U1W2_AMPQE</name>
<sequence length="163" mass="18406">MAEERHLYTVLSNLKSNREETKGALQATTVSLIHDHNKGRITDILQLGLLHSLVGLIRCTADADILYIALQLLSVLTHGSDEMRLELARMKIVSVLLPLLTPPQEKSEWEWIPVQEMVLTALRKITFHCEANQAAFIKMGGSSLVVKLCKYDQNKYPPETTER</sequence>
<dbReference type="InParanoid" id="A0A1X7U1W2"/>
<dbReference type="SUPFAM" id="SSF48371">
    <property type="entry name" value="ARM repeat"/>
    <property type="match status" value="1"/>
</dbReference>
<proteinExistence type="predicted"/>
<organism evidence="1">
    <name type="scientific">Amphimedon queenslandica</name>
    <name type="common">Sponge</name>
    <dbReference type="NCBI Taxonomy" id="400682"/>
    <lineage>
        <taxon>Eukaryota</taxon>
        <taxon>Metazoa</taxon>
        <taxon>Porifera</taxon>
        <taxon>Demospongiae</taxon>
        <taxon>Heteroscleromorpha</taxon>
        <taxon>Haplosclerida</taxon>
        <taxon>Niphatidae</taxon>
        <taxon>Amphimedon</taxon>
    </lineage>
</organism>
<dbReference type="AlphaFoldDB" id="A0A1X7U1W2"/>